<dbReference type="Proteomes" id="UP000286976">
    <property type="component" value="Unassembled WGS sequence"/>
</dbReference>
<feature type="coiled-coil region" evidence="10">
    <location>
        <begin position="326"/>
        <end position="356"/>
    </location>
</feature>
<dbReference type="Gene3D" id="3.40.50.300">
    <property type="entry name" value="P-loop containing nucleotide triphosphate hydrolases"/>
    <property type="match status" value="2"/>
</dbReference>
<gene>
    <name evidence="12" type="ORF">CWE15_01235</name>
</gene>
<evidence type="ECO:0000256" key="6">
    <source>
        <dbReference type="ARBA" id="ARBA00022840"/>
    </source>
</evidence>
<evidence type="ECO:0000313" key="12">
    <source>
        <dbReference type="EMBL" id="RUO43850.1"/>
    </source>
</evidence>
<feature type="domain" description="RecF/RecN/SMC N-terminal" evidence="11">
    <location>
        <begin position="2"/>
        <end position="511"/>
    </location>
</feature>
<dbReference type="InterPro" id="IPR004604">
    <property type="entry name" value="DNA_recomb/repair_RecN"/>
</dbReference>
<keyword evidence="4" id="KW-0547">Nucleotide-binding</keyword>
<evidence type="ECO:0000256" key="2">
    <source>
        <dbReference type="ARBA" id="ARBA00009441"/>
    </source>
</evidence>
<evidence type="ECO:0000256" key="1">
    <source>
        <dbReference type="ARBA" id="ARBA00003618"/>
    </source>
</evidence>
<evidence type="ECO:0000256" key="10">
    <source>
        <dbReference type="SAM" id="Coils"/>
    </source>
</evidence>
<keyword evidence="5 9" id="KW-0227">DNA damage</keyword>
<dbReference type="FunFam" id="3.40.50.300:FF:000356">
    <property type="entry name" value="DNA repair protein RecN"/>
    <property type="match status" value="1"/>
</dbReference>
<dbReference type="GO" id="GO:0043590">
    <property type="term" value="C:bacterial nucleoid"/>
    <property type="evidence" value="ECO:0007669"/>
    <property type="project" value="TreeGrafter"/>
</dbReference>
<evidence type="ECO:0000256" key="9">
    <source>
        <dbReference type="PIRNR" id="PIRNR003128"/>
    </source>
</evidence>
<dbReference type="CDD" id="cd03241">
    <property type="entry name" value="ABC_RecN"/>
    <property type="match status" value="2"/>
</dbReference>
<evidence type="ECO:0000259" key="11">
    <source>
        <dbReference type="Pfam" id="PF02463"/>
    </source>
</evidence>
<dbReference type="PIRSF" id="PIRSF003128">
    <property type="entry name" value="RecN"/>
    <property type="match status" value="1"/>
</dbReference>
<keyword evidence="10" id="KW-0175">Coiled coil</keyword>
<dbReference type="AlphaFoldDB" id="A0A432X950"/>
<dbReference type="PANTHER" id="PTHR11059:SF0">
    <property type="entry name" value="DNA REPAIR PROTEIN RECN"/>
    <property type="match status" value="1"/>
</dbReference>
<dbReference type="RefSeq" id="WP_126756238.1">
    <property type="nucleotide sequence ID" value="NZ_PIPQ01000001.1"/>
</dbReference>
<organism evidence="12 13">
    <name type="scientific">Aliidiomarina taiwanensis</name>
    <dbReference type="NCBI Taxonomy" id="946228"/>
    <lineage>
        <taxon>Bacteria</taxon>
        <taxon>Pseudomonadati</taxon>
        <taxon>Pseudomonadota</taxon>
        <taxon>Gammaproteobacteria</taxon>
        <taxon>Alteromonadales</taxon>
        <taxon>Idiomarinaceae</taxon>
        <taxon>Aliidiomarina</taxon>
    </lineage>
</organism>
<sequence length="554" mass="61345">MLTQLSVRNFAIVDDLTVDFEHGMSAITGETGAGKSIALDALSLCLGARSEAGYVRNGADKAEICASFHVEALPRVQAWLEERELDAEGECHLRRTITAEGRSKAYINGAPAPIALLKEVGSYLVCLHGQHDHHQLMKPEHQIKLLDQYANHPQLQTSVEEAWHTWNDLQKEQRQLRQAAEQNLARKQLLEYQVNELDEFSLQPGEYEQLEIEHKRLANTTSLQDDALFALNSLFDGEHNNAYSLLESVNTRLRGHQALDARLSPMVTLLTEASVQIEEAVRELRHYHETLEADPLAFEEADQRISEALQLARKHKVQPEQLPELHQELKDELANISASSERLERIAEEISKAESRFLSAAKKLSASRSKAAKTLDRQVVEVMQQLNMPDGLFVTAVRQLPLQEASRNGIDVVCFEVSVNAGQKPQPLQKVASGGELSRIGLAIQVLTAEQDGLPTLIFDEVDVGVSGPTASTVGRLMRRLGESNQVICVTHLPQVAARAHHQIQVQKTTKSGVTYTSMQALSEKERVNALARLLGGDTITPNTRANAEELLAG</sequence>
<dbReference type="Pfam" id="PF02463">
    <property type="entry name" value="SMC_N"/>
    <property type="match status" value="1"/>
</dbReference>
<keyword evidence="7 9" id="KW-0234">DNA repair</keyword>
<comment type="function">
    <text evidence="1 9">May be involved in recombinational repair of damaged DNA.</text>
</comment>
<proteinExistence type="inferred from homology"/>
<dbReference type="OrthoDB" id="9806954at2"/>
<dbReference type="GO" id="GO:0006281">
    <property type="term" value="P:DNA repair"/>
    <property type="evidence" value="ECO:0007669"/>
    <property type="project" value="UniProtKB-KW"/>
</dbReference>
<evidence type="ECO:0000256" key="3">
    <source>
        <dbReference type="ARBA" id="ARBA00021315"/>
    </source>
</evidence>
<evidence type="ECO:0000256" key="8">
    <source>
        <dbReference type="ARBA" id="ARBA00033408"/>
    </source>
</evidence>
<keyword evidence="6" id="KW-0067">ATP-binding</keyword>
<dbReference type="NCBIfam" id="TIGR00634">
    <property type="entry name" value="recN"/>
    <property type="match status" value="1"/>
</dbReference>
<dbReference type="FunFam" id="3.40.50.300:FF:000319">
    <property type="entry name" value="DNA repair protein RecN"/>
    <property type="match status" value="1"/>
</dbReference>
<dbReference type="PANTHER" id="PTHR11059">
    <property type="entry name" value="DNA REPAIR PROTEIN RECN"/>
    <property type="match status" value="1"/>
</dbReference>
<evidence type="ECO:0000256" key="4">
    <source>
        <dbReference type="ARBA" id="ARBA00022741"/>
    </source>
</evidence>
<dbReference type="GO" id="GO:0006310">
    <property type="term" value="P:DNA recombination"/>
    <property type="evidence" value="ECO:0007669"/>
    <property type="project" value="InterPro"/>
</dbReference>
<dbReference type="GO" id="GO:0009432">
    <property type="term" value="P:SOS response"/>
    <property type="evidence" value="ECO:0007669"/>
    <property type="project" value="UniProtKB-ARBA"/>
</dbReference>
<evidence type="ECO:0000313" key="13">
    <source>
        <dbReference type="Proteomes" id="UP000286976"/>
    </source>
</evidence>
<protein>
    <recommendedName>
        <fullName evidence="3 9">DNA repair protein RecN</fullName>
    </recommendedName>
    <alternativeName>
        <fullName evidence="8 9">Recombination protein N</fullName>
    </alternativeName>
</protein>
<comment type="similarity">
    <text evidence="2 9">Belongs to the RecN family.</text>
</comment>
<dbReference type="EMBL" id="PIPQ01000001">
    <property type="protein sequence ID" value="RUO43850.1"/>
    <property type="molecule type" value="Genomic_DNA"/>
</dbReference>
<dbReference type="InterPro" id="IPR003395">
    <property type="entry name" value="RecF/RecN/SMC_N"/>
</dbReference>
<name>A0A432X950_9GAMM</name>
<dbReference type="InterPro" id="IPR027417">
    <property type="entry name" value="P-loop_NTPase"/>
</dbReference>
<accession>A0A432X950</accession>
<dbReference type="GO" id="GO:0005524">
    <property type="term" value="F:ATP binding"/>
    <property type="evidence" value="ECO:0007669"/>
    <property type="project" value="UniProtKB-KW"/>
</dbReference>
<comment type="caution">
    <text evidence="12">The sequence shown here is derived from an EMBL/GenBank/DDBJ whole genome shotgun (WGS) entry which is preliminary data.</text>
</comment>
<keyword evidence="13" id="KW-1185">Reference proteome</keyword>
<dbReference type="SUPFAM" id="SSF52540">
    <property type="entry name" value="P-loop containing nucleoside triphosphate hydrolases"/>
    <property type="match status" value="2"/>
</dbReference>
<evidence type="ECO:0000256" key="5">
    <source>
        <dbReference type="ARBA" id="ARBA00022763"/>
    </source>
</evidence>
<dbReference type="NCBIfam" id="NF008121">
    <property type="entry name" value="PRK10869.1"/>
    <property type="match status" value="1"/>
</dbReference>
<reference evidence="12 13" key="1">
    <citation type="journal article" date="2011" name="Front. Microbiol.">
        <title>Genomic signatures of strain selection and enhancement in Bacillus atrophaeus var. globigii, a historical biowarfare simulant.</title>
        <authorList>
            <person name="Gibbons H.S."/>
            <person name="Broomall S.M."/>
            <person name="McNew L.A."/>
            <person name="Daligault H."/>
            <person name="Chapman C."/>
            <person name="Bruce D."/>
            <person name="Karavis M."/>
            <person name="Krepps M."/>
            <person name="McGregor P.A."/>
            <person name="Hong C."/>
            <person name="Park K.H."/>
            <person name="Akmal A."/>
            <person name="Feldman A."/>
            <person name="Lin J.S."/>
            <person name="Chang W.E."/>
            <person name="Higgs B.W."/>
            <person name="Demirev P."/>
            <person name="Lindquist J."/>
            <person name="Liem A."/>
            <person name="Fochler E."/>
            <person name="Read T.D."/>
            <person name="Tapia R."/>
            <person name="Johnson S."/>
            <person name="Bishop-Lilly K.A."/>
            <person name="Detter C."/>
            <person name="Han C."/>
            <person name="Sozhamannan S."/>
            <person name="Rosenzweig C.N."/>
            <person name="Skowronski E.W."/>
        </authorList>
    </citation>
    <scope>NUCLEOTIDE SEQUENCE [LARGE SCALE GENOMIC DNA]</scope>
    <source>
        <strain evidence="12 13">AIT1</strain>
    </source>
</reference>
<evidence type="ECO:0000256" key="7">
    <source>
        <dbReference type="ARBA" id="ARBA00023204"/>
    </source>
</evidence>